<feature type="region of interest" description="Disordered" evidence="2">
    <location>
        <begin position="121"/>
        <end position="152"/>
    </location>
</feature>
<dbReference type="EMBL" id="RQWK01000004">
    <property type="protein sequence ID" value="KAA9404622.1"/>
    <property type="molecule type" value="Genomic_DNA"/>
</dbReference>
<dbReference type="AlphaFoldDB" id="A0A5J5LEE2"/>
<protein>
    <submittedName>
        <fullName evidence="3">Uncharacterized protein</fullName>
    </submittedName>
</protein>
<evidence type="ECO:0000256" key="1">
    <source>
        <dbReference type="SAM" id="Coils"/>
    </source>
</evidence>
<gene>
    <name evidence="3" type="ORF">EGO51_19180</name>
</gene>
<evidence type="ECO:0000313" key="4">
    <source>
        <dbReference type="Proteomes" id="UP000326244"/>
    </source>
</evidence>
<evidence type="ECO:0000256" key="2">
    <source>
        <dbReference type="SAM" id="MobiDB-lite"/>
    </source>
</evidence>
<proteinExistence type="predicted"/>
<name>A0A5J5LEE2_HALHI</name>
<comment type="caution">
    <text evidence="3">The sequence shown here is derived from an EMBL/GenBank/DDBJ whole genome shotgun (WGS) entry which is preliminary data.</text>
</comment>
<accession>A0A5J5LEE2</accession>
<reference evidence="3 4" key="1">
    <citation type="submission" date="2018-11" db="EMBL/GenBank/DDBJ databases">
        <title>Genomic analysis of Haloarcula hispanica CBA1121.</title>
        <authorList>
            <person name="Kim Y.B."/>
            <person name="Roh S.W."/>
        </authorList>
    </citation>
    <scope>NUCLEOTIDE SEQUENCE [LARGE SCALE GENOMIC DNA]</scope>
    <source>
        <strain evidence="3 4">CBA1121</strain>
    </source>
</reference>
<dbReference type="Proteomes" id="UP000326244">
    <property type="component" value="Unassembled WGS sequence"/>
</dbReference>
<feature type="compositionally biased region" description="Basic and acidic residues" evidence="2">
    <location>
        <begin position="130"/>
        <end position="140"/>
    </location>
</feature>
<keyword evidence="1" id="KW-0175">Coiled coil</keyword>
<sequence length="166" mass="19111">MAEKTVKVDEAVHQRLEELKQSYGVETFNEVLRHELDIISGADIDTLAAFLHDDLKQLVREIAETIREIGQLEERVKEERRREILEFFTPDSNTVIASIKFDEKSFQVEYRGQDGEMKSCGRGWYSSSSEKPKYGRRSDISDNTEAEDVLEQVETKVSGSYGRWAS</sequence>
<feature type="coiled-coil region" evidence="1">
    <location>
        <begin position="48"/>
        <end position="82"/>
    </location>
</feature>
<organism evidence="3 4">
    <name type="scientific">Haloarcula hispanica</name>
    <dbReference type="NCBI Taxonomy" id="51589"/>
    <lineage>
        <taxon>Archaea</taxon>
        <taxon>Methanobacteriati</taxon>
        <taxon>Methanobacteriota</taxon>
        <taxon>Stenosarchaea group</taxon>
        <taxon>Halobacteria</taxon>
        <taxon>Halobacteriales</taxon>
        <taxon>Haloarculaceae</taxon>
        <taxon>Haloarcula</taxon>
    </lineage>
</organism>
<evidence type="ECO:0000313" key="3">
    <source>
        <dbReference type="EMBL" id="KAA9404622.1"/>
    </source>
</evidence>
<dbReference type="RefSeq" id="WP_151104339.1">
    <property type="nucleotide sequence ID" value="NZ_RQWK01000004.1"/>
</dbReference>
<feature type="compositionally biased region" description="Acidic residues" evidence="2">
    <location>
        <begin position="142"/>
        <end position="151"/>
    </location>
</feature>